<dbReference type="InterPro" id="IPR051808">
    <property type="entry name" value="Type_IV_pilus_biogenesis"/>
</dbReference>
<gene>
    <name evidence="2" type="ORF">METZ01_LOCUS403326</name>
</gene>
<evidence type="ECO:0000313" key="2">
    <source>
        <dbReference type="EMBL" id="SVD50472.1"/>
    </source>
</evidence>
<feature type="domain" description="Type II/III secretion system secretin-like" evidence="1">
    <location>
        <begin position="6"/>
        <end position="120"/>
    </location>
</feature>
<dbReference type="InterPro" id="IPR001775">
    <property type="entry name" value="GspD/PilQ"/>
</dbReference>
<dbReference type="PRINTS" id="PR00811">
    <property type="entry name" value="BCTERIALGSPD"/>
</dbReference>
<reference evidence="2" key="1">
    <citation type="submission" date="2018-05" db="EMBL/GenBank/DDBJ databases">
        <authorList>
            <person name="Lanie J.A."/>
            <person name="Ng W.-L."/>
            <person name="Kazmierczak K.M."/>
            <person name="Andrzejewski T.M."/>
            <person name="Davidsen T.M."/>
            <person name="Wayne K.J."/>
            <person name="Tettelin H."/>
            <person name="Glass J.I."/>
            <person name="Rusch D."/>
            <person name="Podicherti R."/>
            <person name="Tsui H.-C.T."/>
            <person name="Winkler M.E."/>
        </authorList>
    </citation>
    <scope>NUCLEOTIDE SEQUENCE</scope>
</reference>
<dbReference type="PANTHER" id="PTHR30604">
    <property type="entry name" value="PROTEIN TRANSPORT PROTEIN HOFQ"/>
    <property type="match status" value="1"/>
</dbReference>
<dbReference type="AlphaFoldDB" id="A0A382VVD6"/>
<sequence length="216" mass="24316">VGTVYSGITLHIRPRITGGEDDRIALQLEVMDNQIVGRQRVFETDLAGIPEVIKRQYIGECVAHNHRPIILGGRIQEQEIDTVNKIPFISDIPYLGDLFRRKVTQKERREVIIVVTPHILSEEGIDASATPKESMHFDTFDSVLFNDRHILKGGDVLGLDPVNSVPAIGPDGKRFTEADVVDLTLLNIVKRRQLVTKLELLKDYLGGEELSKLTWM</sequence>
<feature type="non-terminal residue" evidence="2">
    <location>
        <position position="216"/>
    </location>
</feature>
<dbReference type="GO" id="GO:0009306">
    <property type="term" value="P:protein secretion"/>
    <property type="evidence" value="ECO:0007669"/>
    <property type="project" value="InterPro"/>
</dbReference>
<dbReference type="PANTHER" id="PTHR30604:SF1">
    <property type="entry name" value="DNA UTILIZATION PROTEIN HOFQ"/>
    <property type="match status" value="1"/>
</dbReference>
<name>A0A382VVD6_9ZZZZ</name>
<evidence type="ECO:0000259" key="1">
    <source>
        <dbReference type="Pfam" id="PF00263"/>
    </source>
</evidence>
<dbReference type="InterPro" id="IPR004846">
    <property type="entry name" value="T2SS/T3SS_dom"/>
</dbReference>
<dbReference type="EMBL" id="UINC01154926">
    <property type="protein sequence ID" value="SVD50472.1"/>
    <property type="molecule type" value="Genomic_DNA"/>
</dbReference>
<proteinExistence type="predicted"/>
<organism evidence="2">
    <name type="scientific">marine metagenome</name>
    <dbReference type="NCBI Taxonomy" id="408172"/>
    <lineage>
        <taxon>unclassified sequences</taxon>
        <taxon>metagenomes</taxon>
        <taxon>ecological metagenomes</taxon>
    </lineage>
</organism>
<accession>A0A382VVD6</accession>
<protein>
    <recommendedName>
        <fullName evidence="1">Type II/III secretion system secretin-like domain-containing protein</fullName>
    </recommendedName>
</protein>
<dbReference type="Pfam" id="PF00263">
    <property type="entry name" value="Secretin"/>
    <property type="match status" value="1"/>
</dbReference>
<feature type="non-terminal residue" evidence="2">
    <location>
        <position position="1"/>
    </location>
</feature>